<feature type="region of interest" description="Disordered" evidence="1">
    <location>
        <begin position="384"/>
        <end position="419"/>
    </location>
</feature>
<name>A0A175WDD7_9PEZI</name>
<proteinExistence type="predicted"/>
<evidence type="ECO:0000256" key="2">
    <source>
        <dbReference type="SAM" id="Phobius"/>
    </source>
</evidence>
<dbReference type="Proteomes" id="UP000078237">
    <property type="component" value="Unassembled WGS sequence"/>
</dbReference>
<keyword evidence="2" id="KW-0812">Transmembrane</keyword>
<evidence type="ECO:0000313" key="3">
    <source>
        <dbReference type="EMBL" id="KXX80924.1"/>
    </source>
</evidence>
<dbReference type="STRING" id="100816.A0A175WDD7"/>
<feature type="transmembrane region" description="Helical" evidence="2">
    <location>
        <begin position="152"/>
        <end position="173"/>
    </location>
</feature>
<dbReference type="EMBL" id="LCTW02000047">
    <property type="protein sequence ID" value="KXX80924.1"/>
    <property type="molecule type" value="Genomic_DNA"/>
</dbReference>
<feature type="compositionally biased region" description="Polar residues" evidence="1">
    <location>
        <begin position="407"/>
        <end position="419"/>
    </location>
</feature>
<feature type="transmembrane region" description="Helical" evidence="2">
    <location>
        <begin position="185"/>
        <end position="207"/>
    </location>
</feature>
<feature type="transmembrane region" description="Helical" evidence="2">
    <location>
        <begin position="227"/>
        <end position="251"/>
    </location>
</feature>
<keyword evidence="4" id="KW-1185">Reference proteome</keyword>
<reference evidence="3 4" key="1">
    <citation type="journal article" date="2016" name="Genome Announc.">
        <title>Genome Sequence of Madurella mycetomatis mm55, Isolated from a Human Mycetoma Case in Sudan.</title>
        <authorList>
            <person name="Smit S."/>
            <person name="Derks M.F."/>
            <person name="Bervoets S."/>
            <person name="Fahal A."/>
            <person name="van Leeuwen W."/>
            <person name="van Belkum A."/>
            <person name="van de Sande W.W."/>
        </authorList>
    </citation>
    <scope>NUCLEOTIDE SEQUENCE [LARGE SCALE GENOMIC DNA]</scope>
    <source>
        <strain evidence="4">mm55</strain>
    </source>
</reference>
<dbReference type="AlphaFoldDB" id="A0A175WDD7"/>
<evidence type="ECO:0000256" key="1">
    <source>
        <dbReference type="SAM" id="MobiDB-lite"/>
    </source>
</evidence>
<feature type="transmembrane region" description="Helical" evidence="2">
    <location>
        <begin position="113"/>
        <end position="132"/>
    </location>
</feature>
<feature type="transmembrane region" description="Helical" evidence="2">
    <location>
        <begin position="306"/>
        <end position="328"/>
    </location>
</feature>
<keyword evidence="2" id="KW-1133">Transmembrane helix</keyword>
<keyword evidence="2" id="KW-0472">Membrane</keyword>
<feature type="region of interest" description="Disordered" evidence="1">
    <location>
        <begin position="563"/>
        <end position="681"/>
    </location>
</feature>
<dbReference type="VEuPathDB" id="FungiDB:MMYC01_203553"/>
<feature type="compositionally biased region" description="Pro residues" evidence="1">
    <location>
        <begin position="654"/>
        <end position="663"/>
    </location>
</feature>
<organism evidence="3 4">
    <name type="scientific">Madurella mycetomatis</name>
    <dbReference type="NCBI Taxonomy" id="100816"/>
    <lineage>
        <taxon>Eukaryota</taxon>
        <taxon>Fungi</taxon>
        <taxon>Dikarya</taxon>
        <taxon>Ascomycota</taxon>
        <taxon>Pezizomycotina</taxon>
        <taxon>Sordariomycetes</taxon>
        <taxon>Sordariomycetidae</taxon>
        <taxon>Sordariales</taxon>
        <taxon>Sordariales incertae sedis</taxon>
        <taxon>Madurella</taxon>
    </lineage>
</organism>
<sequence>MSPFAGVNGGAGWLESRDDDTRWMPLGGFNNGSRNGFFQSATNRTTTQMFLNDLRFSAARSIRTSILILACFNVIAAFATALGIVCDSYFRGRRNNRYRRTRRTGLISVPEGEIYPLVLSIGIFVQSITFAGAQSTGLDNFFGIGCTIVSQLMLPAVFIAPYIQLVFGVEIAIRALRKQPFAPRGRYNVSICLAIVGVLILVNFLVAAFDRARNFCLTSLFWFVSHYSLLCFALLVAIAVIILGCTIIIFVKLHRSIKIEVTSRVAASKMVYYLALAIISIGFMIPFFFSVAFMDQRGMRSNALTLSMVASVVANVSGLMTGGLYLFLKSNTLSTIGPRDKVGEYENRRARYKITRDESDDRDDDDGFDSHLMRTVADSRSLRRVDSDASLMSNEKEEEALDGKSMRSASTTYGRRSPGSLRSNALFSAAATALMPKAPEPARITPASSAVGHMRKRSYSLFPNSTSATKSSLTLLPATTYSPADTLKPPPSMGNLANMRHRRDSSLVSSATVQIGLRLSSVDDMPPVVNHKVATSDSEVHSLDCPNVLMELEMASHKRVALDGSATTPPLPPEGVDNSPQRDPVKDARMKTLPPVPKANSGPAPGRAEQGPEEITLGPTVYTPESPNKAKLSSPKGPGFTAPMSKSANGSSPRSPPVAPPPRRATGETTPPPTNAKGDWI</sequence>
<feature type="transmembrane region" description="Helical" evidence="2">
    <location>
        <begin position="271"/>
        <end position="294"/>
    </location>
</feature>
<accession>A0A175WDD7</accession>
<evidence type="ECO:0000313" key="4">
    <source>
        <dbReference type="Proteomes" id="UP000078237"/>
    </source>
</evidence>
<feature type="transmembrane region" description="Helical" evidence="2">
    <location>
        <begin position="66"/>
        <end position="92"/>
    </location>
</feature>
<dbReference type="OrthoDB" id="5368516at2759"/>
<comment type="caution">
    <text evidence="3">The sequence shown here is derived from an EMBL/GenBank/DDBJ whole genome shotgun (WGS) entry which is preliminary data.</text>
</comment>
<gene>
    <name evidence="3" type="ORF">MMYC01_203553</name>
</gene>
<protein>
    <submittedName>
        <fullName evidence="3">Uncharacterized protein</fullName>
    </submittedName>
</protein>